<evidence type="ECO:0000313" key="5">
    <source>
        <dbReference type="Proteomes" id="UP001287356"/>
    </source>
</evidence>
<comment type="caution">
    <text evidence="4">The sequence shown here is derived from an EMBL/GenBank/DDBJ whole genome shotgun (WGS) entry which is preliminary data.</text>
</comment>
<gene>
    <name evidence="4" type="ORF">B0T24DRAFT_575318</name>
</gene>
<evidence type="ECO:0000256" key="1">
    <source>
        <dbReference type="SAM" id="MobiDB-lite"/>
    </source>
</evidence>
<feature type="domain" description="ATP adenylyltransferase C-terminal" evidence="2">
    <location>
        <begin position="192"/>
        <end position="305"/>
    </location>
</feature>
<dbReference type="InterPro" id="IPR009163">
    <property type="entry name" value="Ap4A_phos1/2"/>
</dbReference>
<dbReference type="Proteomes" id="UP001287356">
    <property type="component" value="Unassembled WGS sequence"/>
</dbReference>
<dbReference type="SUPFAM" id="SSF54197">
    <property type="entry name" value="HIT-like"/>
    <property type="match status" value="1"/>
</dbReference>
<dbReference type="Pfam" id="PF19327">
    <property type="entry name" value="Ap4A_phos_N"/>
    <property type="match status" value="1"/>
</dbReference>
<dbReference type="Gene3D" id="3.30.428.70">
    <property type="match status" value="1"/>
</dbReference>
<dbReference type="GO" id="GO:0003877">
    <property type="term" value="F:ATP:ADP adenylyltransferase activity"/>
    <property type="evidence" value="ECO:0007669"/>
    <property type="project" value="InterPro"/>
</dbReference>
<dbReference type="Pfam" id="PF09830">
    <property type="entry name" value="ATP_transf"/>
    <property type="match status" value="1"/>
</dbReference>
<keyword evidence="5" id="KW-1185">Reference proteome</keyword>
<dbReference type="PANTHER" id="PTHR38420">
    <property type="entry name" value="AP-4-A PHOSPHORYLASE II"/>
    <property type="match status" value="1"/>
</dbReference>
<feature type="domain" description="Ap4A phosphorylase 1/2 N-terminal" evidence="3">
    <location>
        <begin position="32"/>
        <end position="171"/>
    </location>
</feature>
<evidence type="ECO:0000259" key="3">
    <source>
        <dbReference type="Pfam" id="PF19327"/>
    </source>
</evidence>
<dbReference type="AlphaFoldDB" id="A0AAE0KAK4"/>
<reference evidence="4" key="2">
    <citation type="submission" date="2023-06" db="EMBL/GenBank/DDBJ databases">
        <authorList>
            <consortium name="Lawrence Berkeley National Laboratory"/>
            <person name="Haridas S."/>
            <person name="Hensen N."/>
            <person name="Bonometti L."/>
            <person name="Westerberg I."/>
            <person name="Brannstrom I.O."/>
            <person name="Guillou S."/>
            <person name="Cros-Aarteil S."/>
            <person name="Calhoun S."/>
            <person name="Kuo A."/>
            <person name="Mondo S."/>
            <person name="Pangilinan J."/>
            <person name="Riley R."/>
            <person name="Labutti K."/>
            <person name="Andreopoulos B."/>
            <person name="Lipzen A."/>
            <person name="Chen C."/>
            <person name="Yanf M."/>
            <person name="Daum C."/>
            <person name="Ng V."/>
            <person name="Clum A."/>
            <person name="Steindorff A."/>
            <person name="Ohm R."/>
            <person name="Martin F."/>
            <person name="Silar P."/>
            <person name="Natvig D."/>
            <person name="Lalanne C."/>
            <person name="Gautier V."/>
            <person name="Ament-Velasquez S.L."/>
            <person name="Kruys A."/>
            <person name="Hutchinson M.I."/>
            <person name="Powell A.J."/>
            <person name="Barry K."/>
            <person name="Miller A.N."/>
            <person name="Grigoriev I.V."/>
            <person name="Debuchy R."/>
            <person name="Gladieux P."/>
            <person name="Thoren M.H."/>
            <person name="Johannesson H."/>
        </authorList>
    </citation>
    <scope>NUCLEOTIDE SEQUENCE</scope>
    <source>
        <strain evidence="4">CBS 958.72</strain>
    </source>
</reference>
<name>A0AAE0KAK4_9PEZI</name>
<evidence type="ECO:0000259" key="2">
    <source>
        <dbReference type="Pfam" id="PF09830"/>
    </source>
</evidence>
<evidence type="ECO:0008006" key="6">
    <source>
        <dbReference type="Google" id="ProtNLM"/>
    </source>
</evidence>
<dbReference type="InterPro" id="IPR043171">
    <property type="entry name" value="Ap4A_phos1/2-like"/>
</dbReference>
<feature type="region of interest" description="Disordered" evidence="1">
    <location>
        <begin position="50"/>
        <end position="81"/>
    </location>
</feature>
<sequence length="309" mass="34074">MELDEERICADFDRQVEQGIVIFNKDYQSFVNSDNGFQFEFRLLSGLDRKPKAGSGEQPATSLPGRQRSSGPRPGSDIDVSGYEMAEIGPTHLLALNKFSAARPHLLLLTQDGFRRQHEALDIQDFTALWQVLSSLGGGRKRYLAIFNCGIDGGCSRLHKHMQLFPAPDADKFALWPDSSVGPSVQQQVAAGLPFKCFIHRFENGLPLADALLGIYQTLLTQAEDVLDRIHEKKSEETGADEAIPHNVVLDRKWILVVPRRAAGVNGADANAAAMLGMVWVANDQKLRPWMEYGPANVLARVGVPADIN</sequence>
<accession>A0AAE0KAK4</accession>
<dbReference type="InterPro" id="IPR045759">
    <property type="entry name" value="Ap4A_phos1/2_N"/>
</dbReference>
<dbReference type="GO" id="GO:0009117">
    <property type="term" value="P:nucleotide metabolic process"/>
    <property type="evidence" value="ECO:0007669"/>
    <property type="project" value="InterPro"/>
</dbReference>
<evidence type="ECO:0000313" key="4">
    <source>
        <dbReference type="EMBL" id="KAK3373101.1"/>
    </source>
</evidence>
<organism evidence="4 5">
    <name type="scientific">Lasiosphaeria ovina</name>
    <dbReference type="NCBI Taxonomy" id="92902"/>
    <lineage>
        <taxon>Eukaryota</taxon>
        <taxon>Fungi</taxon>
        <taxon>Dikarya</taxon>
        <taxon>Ascomycota</taxon>
        <taxon>Pezizomycotina</taxon>
        <taxon>Sordariomycetes</taxon>
        <taxon>Sordariomycetidae</taxon>
        <taxon>Sordariales</taxon>
        <taxon>Lasiosphaeriaceae</taxon>
        <taxon>Lasiosphaeria</taxon>
    </lineage>
</organism>
<dbReference type="EMBL" id="JAULSN010000004">
    <property type="protein sequence ID" value="KAK3373101.1"/>
    <property type="molecule type" value="Genomic_DNA"/>
</dbReference>
<dbReference type="InterPro" id="IPR019200">
    <property type="entry name" value="ATP_adenylylTrfase_C"/>
</dbReference>
<proteinExistence type="predicted"/>
<dbReference type="InterPro" id="IPR036265">
    <property type="entry name" value="HIT-like_sf"/>
</dbReference>
<protein>
    <recommendedName>
        <fullName evidence="6">Ap4A phosphorylase II</fullName>
    </recommendedName>
</protein>
<dbReference type="PANTHER" id="PTHR38420:SF1">
    <property type="entry name" value="PUTATIVE (AFU_ORTHOLOGUE AFUA_5G14690)-RELATED"/>
    <property type="match status" value="1"/>
</dbReference>
<reference evidence="4" key="1">
    <citation type="journal article" date="2023" name="Mol. Phylogenet. Evol.">
        <title>Genome-scale phylogeny and comparative genomics of the fungal order Sordariales.</title>
        <authorList>
            <person name="Hensen N."/>
            <person name="Bonometti L."/>
            <person name="Westerberg I."/>
            <person name="Brannstrom I.O."/>
            <person name="Guillou S."/>
            <person name="Cros-Aarteil S."/>
            <person name="Calhoun S."/>
            <person name="Haridas S."/>
            <person name="Kuo A."/>
            <person name="Mondo S."/>
            <person name="Pangilinan J."/>
            <person name="Riley R."/>
            <person name="LaButti K."/>
            <person name="Andreopoulos B."/>
            <person name="Lipzen A."/>
            <person name="Chen C."/>
            <person name="Yan M."/>
            <person name="Daum C."/>
            <person name="Ng V."/>
            <person name="Clum A."/>
            <person name="Steindorff A."/>
            <person name="Ohm R.A."/>
            <person name="Martin F."/>
            <person name="Silar P."/>
            <person name="Natvig D.O."/>
            <person name="Lalanne C."/>
            <person name="Gautier V."/>
            <person name="Ament-Velasquez S.L."/>
            <person name="Kruys A."/>
            <person name="Hutchinson M.I."/>
            <person name="Powell A.J."/>
            <person name="Barry K."/>
            <person name="Miller A.N."/>
            <person name="Grigoriev I.V."/>
            <person name="Debuchy R."/>
            <person name="Gladieux P."/>
            <person name="Hiltunen Thoren M."/>
            <person name="Johannesson H."/>
        </authorList>
    </citation>
    <scope>NUCLEOTIDE SEQUENCE</scope>
    <source>
        <strain evidence="4">CBS 958.72</strain>
    </source>
</reference>
<dbReference type="GO" id="GO:0005524">
    <property type="term" value="F:ATP binding"/>
    <property type="evidence" value="ECO:0007669"/>
    <property type="project" value="InterPro"/>
</dbReference>